<feature type="compositionally biased region" description="Gly residues" evidence="1">
    <location>
        <begin position="327"/>
        <end position="338"/>
    </location>
</feature>
<evidence type="ECO:0000313" key="3">
    <source>
        <dbReference type="Proteomes" id="UP000800035"/>
    </source>
</evidence>
<sequence length="338" mass="36295">MPPDLNSLPPSPSPSSTPRISSTPNPPSTTTMSHSPTASHTPPHSLAAAATMNAGIQNEDLRRQSSGSMRREVERARRRSSIRMNLNFNDPSVPAPGEMQRSPSSRSRTGMFGGSPHHERAPSLGELHQELEYEQEGQVNRLLNMIRTQQAQIQSLQNQPPSASTSAVVDDSTPTSERSMSLSHTPSASIPHRSNSPFALTPNPRANMSRQSSLADRSRGSSHTGSPALRPVSSHGHGYGHDSHEFLPAPAAAAASLHTRDESAFYQAETQMLTRENQMLKLRIRELERQLAETHPNSSVTRSPILSSNLHTSPPHSRRPTHADEGAGAGSGAGAGTG</sequence>
<evidence type="ECO:0000313" key="2">
    <source>
        <dbReference type="EMBL" id="KAF1949528.1"/>
    </source>
</evidence>
<feature type="region of interest" description="Disordered" evidence="1">
    <location>
        <begin position="292"/>
        <end position="338"/>
    </location>
</feature>
<feature type="compositionally biased region" description="Pro residues" evidence="1">
    <location>
        <begin position="1"/>
        <end position="15"/>
    </location>
</feature>
<feature type="compositionally biased region" description="Basic and acidic residues" evidence="1">
    <location>
        <begin position="59"/>
        <end position="75"/>
    </location>
</feature>
<proteinExistence type="predicted"/>
<dbReference type="PANTHER" id="PTHR39610">
    <property type="entry name" value="BZIP DOMAIN-CONTAINING PROTEIN-RELATED"/>
    <property type="match status" value="1"/>
</dbReference>
<gene>
    <name evidence="2" type="ORF">CC80DRAFT_497415</name>
</gene>
<keyword evidence="3" id="KW-1185">Reference proteome</keyword>
<dbReference type="Proteomes" id="UP000800035">
    <property type="component" value="Unassembled WGS sequence"/>
</dbReference>
<dbReference type="PANTHER" id="PTHR39610:SF2">
    <property type="entry name" value="BZIP DOMAIN-CONTAINING PROTEIN"/>
    <property type="match status" value="1"/>
</dbReference>
<feature type="region of interest" description="Disordered" evidence="1">
    <location>
        <begin position="1"/>
        <end position="135"/>
    </location>
</feature>
<feature type="compositionally biased region" description="Basic and acidic residues" evidence="1">
    <location>
        <begin position="116"/>
        <end position="131"/>
    </location>
</feature>
<feature type="compositionally biased region" description="Polar residues" evidence="1">
    <location>
        <begin position="295"/>
        <end position="315"/>
    </location>
</feature>
<accession>A0A6A5TB79</accession>
<organism evidence="2 3">
    <name type="scientific">Byssothecium circinans</name>
    <dbReference type="NCBI Taxonomy" id="147558"/>
    <lineage>
        <taxon>Eukaryota</taxon>
        <taxon>Fungi</taxon>
        <taxon>Dikarya</taxon>
        <taxon>Ascomycota</taxon>
        <taxon>Pezizomycotina</taxon>
        <taxon>Dothideomycetes</taxon>
        <taxon>Pleosporomycetidae</taxon>
        <taxon>Pleosporales</taxon>
        <taxon>Massarineae</taxon>
        <taxon>Massarinaceae</taxon>
        <taxon>Byssothecium</taxon>
    </lineage>
</organism>
<dbReference type="EMBL" id="ML977036">
    <property type="protein sequence ID" value="KAF1949528.1"/>
    <property type="molecule type" value="Genomic_DNA"/>
</dbReference>
<dbReference type="OrthoDB" id="5407781at2759"/>
<feature type="region of interest" description="Disordered" evidence="1">
    <location>
        <begin position="152"/>
        <end position="245"/>
    </location>
</feature>
<name>A0A6A5TB79_9PLEO</name>
<protein>
    <submittedName>
        <fullName evidence="2">Uncharacterized protein</fullName>
    </submittedName>
</protein>
<feature type="compositionally biased region" description="Low complexity" evidence="1">
    <location>
        <begin position="16"/>
        <end position="45"/>
    </location>
</feature>
<reference evidence="2" key="1">
    <citation type="journal article" date="2020" name="Stud. Mycol.">
        <title>101 Dothideomycetes genomes: a test case for predicting lifestyles and emergence of pathogens.</title>
        <authorList>
            <person name="Haridas S."/>
            <person name="Albert R."/>
            <person name="Binder M."/>
            <person name="Bloem J."/>
            <person name="Labutti K."/>
            <person name="Salamov A."/>
            <person name="Andreopoulos B."/>
            <person name="Baker S."/>
            <person name="Barry K."/>
            <person name="Bills G."/>
            <person name="Bluhm B."/>
            <person name="Cannon C."/>
            <person name="Castanera R."/>
            <person name="Culley D."/>
            <person name="Daum C."/>
            <person name="Ezra D."/>
            <person name="Gonzalez J."/>
            <person name="Henrissat B."/>
            <person name="Kuo A."/>
            <person name="Liang C."/>
            <person name="Lipzen A."/>
            <person name="Lutzoni F."/>
            <person name="Magnuson J."/>
            <person name="Mondo S."/>
            <person name="Nolan M."/>
            <person name="Ohm R."/>
            <person name="Pangilinan J."/>
            <person name="Park H.-J."/>
            <person name="Ramirez L."/>
            <person name="Alfaro M."/>
            <person name="Sun H."/>
            <person name="Tritt A."/>
            <person name="Yoshinaga Y."/>
            <person name="Zwiers L.-H."/>
            <person name="Turgeon B."/>
            <person name="Goodwin S."/>
            <person name="Spatafora J."/>
            <person name="Crous P."/>
            <person name="Grigoriev I."/>
        </authorList>
    </citation>
    <scope>NUCLEOTIDE SEQUENCE</scope>
    <source>
        <strain evidence="2">CBS 675.92</strain>
    </source>
</reference>
<feature type="compositionally biased region" description="Polar residues" evidence="1">
    <location>
        <begin position="152"/>
        <end position="225"/>
    </location>
</feature>
<evidence type="ECO:0000256" key="1">
    <source>
        <dbReference type="SAM" id="MobiDB-lite"/>
    </source>
</evidence>
<dbReference type="AlphaFoldDB" id="A0A6A5TB79"/>